<evidence type="ECO:0000313" key="3">
    <source>
        <dbReference type="Proteomes" id="UP000327013"/>
    </source>
</evidence>
<feature type="compositionally biased region" description="Low complexity" evidence="1">
    <location>
        <begin position="63"/>
        <end position="78"/>
    </location>
</feature>
<dbReference type="GO" id="GO:0006914">
    <property type="term" value="P:autophagy"/>
    <property type="evidence" value="ECO:0007669"/>
    <property type="project" value="TreeGrafter"/>
</dbReference>
<accession>A0A5N6L092</accession>
<feature type="compositionally biased region" description="Low complexity" evidence="1">
    <location>
        <begin position="85"/>
        <end position="99"/>
    </location>
</feature>
<feature type="compositionally biased region" description="Polar residues" evidence="1">
    <location>
        <begin position="285"/>
        <end position="294"/>
    </location>
</feature>
<dbReference type="GO" id="GO:0005737">
    <property type="term" value="C:cytoplasm"/>
    <property type="evidence" value="ECO:0007669"/>
    <property type="project" value="TreeGrafter"/>
</dbReference>
<organism evidence="2 3">
    <name type="scientific">Carpinus fangiana</name>
    <dbReference type="NCBI Taxonomy" id="176857"/>
    <lineage>
        <taxon>Eukaryota</taxon>
        <taxon>Viridiplantae</taxon>
        <taxon>Streptophyta</taxon>
        <taxon>Embryophyta</taxon>
        <taxon>Tracheophyta</taxon>
        <taxon>Spermatophyta</taxon>
        <taxon>Magnoliopsida</taxon>
        <taxon>eudicotyledons</taxon>
        <taxon>Gunneridae</taxon>
        <taxon>Pentapetalae</taxon>
        <taxon>rosids</taxon>
        <taxon>fabids</taxon>
        <taxon>Fagales</taxon>
        <taxon>Betulaceae</taxon>
        <taxon>Carpinus</taxon>
    </lineage>
</organism>
<evidence type="ECO:0000256" key="1">
    <source>
        <dbReference type="SAM" id="MobiDB-lite"/>
    </source>
</evidence>
<reference evidence="2 3" key="1">
    <citation type="submission" date="2019-06" db="EMBL/GenBank/DDBJ databases">
        <title>A chromosomal-level reference genome of Carpinus fangiana (Coryloideae, Betulaceae).</title>
        <authorList>
            <person name="Yang X."/>
            <person name="Wang Z."/>
            <person name="Zhang L."/>
            <person name="Hao G."/>
            <person name="Liu J."/>
            <person name="Yang Y."/>
        </authorList>
    </citation>
    <scope>NUCLEOTIDE SEQUENCE [LARGE SCALE GENOMIC DNA]</scope>
    <source>
        <strain evidence="2">Cfa_2016G</strain>
        <tissue evidence="2">Leaf</tissue>
    </source>
</reference>
<dbReference type="Proteomes" id="UP000327013">
    <property type="component" value="Unassembled WGS sequence"/>
</dbReference>
<dbReference type="OrthoDB" id="5325112at2759"/>
<gene>
    <name evidence="2" type="ORF">FH972_025094</name>
</gene>
<dbReference type="AlphaFoldDB" id="A0A5N6L092"/>
<feature type="region of interest" description="Disordered" evidence="1">
    <location>
        <begin position="55"/>
        <end position="306"/>
    </location>
</feature>
<feature type="compositionally biased region" description="Low complexity" evidence="1">
    <location>
        <begin position="181"/>
        <end position="191"/>
    </location>
</feature>
<feature type="compositionally biased region" description="Pro residues" evidence="1">
    <location>
        <begin position="100"/>
        <end position="123"/>
    </location>
</feature>
<feature type="compositionally biased region" description="Basic and acidic residues" evidence="1">
    <location>
        <begin position="259"/>
        <end position="279"/>
    </location>
</feature>
<keyword evidence="3" id="KW-1185">Reference proteome</keyword>
<proteinExistence type="predicted"/>
<feature type="compositionally biased region" description="Low complexity" evidence="1">
    <location>
        <begin position="138"/>
        <end position="149"/>
    </location>
</feature>
<name>A0A5N6L092_9ROSI</name>
<dbReference type="PANTHER" id="PTHR12894:SF27">
    <property type="entry name" value="TRANSFORMING GROWTH FACTOR-BETA RECEPTOR-ASSOCIATED PROTEIN 1"/>
    <property type="match status" value="1"/>
</dbReference>
<dbReference type="PANTHER" id="PTHR12894">
    <property type="entry name" value="CNH DOMAIN CONTAINING"/>
    <property type="match status" value="1"/>
</dbReference>
<sequence>MSTGLVPGNSPGSKQGNTPGPYVLRSLLADVALSEDGQQDGIYITCVEFWSKSARAPPNHASTKAPPLTPPQTTTSTSAPPPPNSCTTSSSPATHTTPSKTPPSSSPRASSPPSPRPPPPPTPASSRSSSSPPPAKPPSSATAPQPSTRCPSSALRTAVAPRSKNARGSAASTSAPPPPSSRTMPTATPSSWPASARPSVCSDLEKSDSSLGSRREGQADVQKELPGLPRGGGAEEGEGAGQEEESGEPQEDTNEDTNEEGKTEPKEEAAEEPKEEAKAEPTPTSGQKDSSKSGQPPPDPLRPHIVSPSEDRFLLTMGTTLKEPGIGMFVNLDGDVVPPSLEFSRYPLSLAIDGSEAELESSLEHDHILAVIDKGQESDKSLVIEIQRCDLDPGAPAYPKHELVLPGDATSSPTLHLGVRAALSSKDYVLPDVVQILRVGSIRLQQADAKTGGKPDQKAIQARDKSGAEFAARLSQAHCKTLVWGEKSIWSAARTPLVLKLDADLEAALHDAYSNSTGHISQEAVEQVFNELRGRDPQTELEFISFGYIRQKASLLLFISLASQTYNSIMTYDRDRAVTEDALITGEIDPRVILALLPRLRLEIVTDVSGVWIPSGLIGLVQSAYAERQKLGDSDKAVQPFLASMFPLVKQYLQFWRQKKGFGSIEDESNIFKSVDAALLHVLLILDEDTPQGPAQEGSVRQELNAVVDKGVDCFERAVELLEKFQRLYVLSRLYQSRKMSSQVLSTWQRILDGETDRGGEFADGEGGVRRYLSQIKDRAIVEQYGAWLAKRNPELGVRVFTYDNGRVKFTSEEAISILKQRAPEAVQHLLEHLVFGKQSAQYANDLIEYYLDSVLTQLDSHKESRASLSESYRAYRALQSPKPTYSQFIDSNSIDADWWRNRLRLLQLLGGSHGAASQYDVPSILKRIEPYSAELVPEMIILGGRQGRHQEAIRLLTHGLGDYDTAIRYCVRGGSGTYSTMSSSAEGGAVPTHAEQSELFDNLLAEFFKIEDLNDRITQTSTLLERFAGWFDVSHVLQIVPDDWSVELMSGFLENAFRQLVSERHETAVAKALTSAQNLNISAGLVEKLDGIGAVVDGGTHSGEAETAAS</sequence>
<dbReference type="GO" id="GO:0034058">
    <property type="term" value="P:endosomal vesicle fusion"/>
    <property type="evidence" value="ECO:0007669"/>
    <property type="project" value="TreeGrafter"/>
</dbReference>
<dbReference type="GO" id="GO:0016020">
    <property type="term" value="C:membrane"/>
    <property type="evidence" value="ECO:0007669"/>
    <property type="project" value="TreeGrafter"/>
</dbReference>
<comment type="caution">
    <text evidence="2">The sequence shown here is derived from an EMBL/GenBank/DDBJ whole genome shotgun (WGS) entry which is preliminary data.</text>
</comment>
<feature type="region of interest" description="Disordered" evidence="1">
    <location>
        <begin position="1"/>
        <end position="22"/>
    </location>
</feature>
<dbReference type="InterPro" id="IPR032914">
    <property type="entry name" value="Vam6/VPS39/TRAP1"/>
</dbReference>
<dbReference type="EMBL" id="VIBQ01000036">
    <property type="protein sequence ID" value="KAB8437416.1"/>
    <property type="molecule type" value="Genomic_DNA"/>
</dbReference>
<feature type="compositionally biased region" description="Basic and acidic residues" evidence="1">
    <location>
        <begin position="203"/>
        <end position="223"/>
    </location>
</feature>
<evidence type="ECO:0000313" key="2">
    <source>
        <dbReference type="EMBL" id="KAB8437416.1"/>
    </source>
</evidence>
<feature type="compositionally biased region" description="Acidic residues" evidence="1">
    <location>
        <begin position="235"/>
        <end position="258"/>
    </location>
</feature>
<protein>
    <submittedName>
        <fullName evidence="2">Uncharacterized protein</fullName>
    </submittedName>
</protein>